<evidence type="ECO:0000313" key="1">
    <source>
        <dbReference type="EMBL" id="QXB19064.1"/>
    </source>
</evidence>
<evidence type="ECO:0000313" key="2">
    <source>
        <dbReference type="Proteomes" id="UP000683520"/>
    </source>
</evidence>
<proteinExistence type="predicted"/>
<dbReference type="EMBL" id="CP077302">
    <property type="protein sequence ID" value="QXB19064.1"/>
    <property type="molecule type" value="Genomic_DNA"/>
</dbReference>
<gene>
    <name evidence="1" type="ORF">I6L55_02975</name>
</gene>
<protein>
    <submittedName>
        <fullName evidence="1">Uncharacterized protein</fullName>
    </submittedName>
</protein>
<organism evidence="1 2">
    <name type="scientific">Corynebacterium coyleae</name>
    <dbReference type="NCBI Taxonomy" id="53374"/>
    <lineage>
        <taxon>Bacteria</taxon>
        <taxon>Bacillati</taxon>
        <taxon>Actinomycetota</taxon>
        <taxon>Actinomycetes</taxon>
        <taxon>Mycobacteriales</taxon>
        <taxon>Corynebacteriaceae</taxon>
        <taxon>Corynebacterium</taxon>
    </lineage>
</organism>
<dbReference type="Proteomes" id="UP000683520">
    <property type="component" value="Chromosome"/>
</dbReference>
<sequence length="140" mass="16434">MDQFYTYERFAQWVQCELAAENDSSFVVRVLKRVVSEIRDIQDHEEFIAAHREPDTTGDSDWDRVIRAAAEMTYSERFPGESPGWSAEISEPPEAWFYPTSRPSRFVFNLERTPISFRKRSICLGEGNLRTAKDHDRPWI</sequence>
<dbReference type="GeneID" id="92749140"/>
<name>A0ABX8L0N9_9CORY</name>
<dbReference type="RefSeq" id="WP_143028425.1">
    <property type="nucleotide sequence ID" value="NZ_CP047198.1"/>
</dbReference>
<accession>A0ABX8L0N9</accession>
<keyword evidence="2" id="KW-1185">Reference proteome</keyword>
<reference evidence="1 2" key="1">
    <citation type="submission" date="2021-06" db="EMBL/GenBank/DDBJ databases">
        <title>FDA dAtabase for Regulatory Grade micrObial Sequences (FDA-ARGOS): Supporting development and validation of Infectious Disease Dx tests.</title>
        <authorList>
            <person name="Sproer C."/>
            <person name="Gronow S."/>
            <person name="Severitt S."/>
            <person name="Schroder I."/>
            <person name="Tallon L."/>
            <person name="Sadzewicz L."/>
            <person name="Zhao X."/>
            <person name="Boylan J."/>
            <person name="Ott S."/>
            <person name="Bowen H."/>
            <person name="Vavikolanu K."/>
            <person name="Mehta A."/>
            <person name="Aluvathingal J."/>
            <person name="Nadendla S."/>
            <person name="Lowell S."/>
            <person name="Myers T."/>
            <person name="Yan Y."/>
        </authorList>
    </citation>
    <scope>NUCLEOTIDE SEQUENCE [LARGE SCALE GENOMIC DNA]</scope>
    <source>
        <strain evidence="1 2">FDAARGOS 1425</strain>
    </source>
</reference>